<reference evidence="2 3" key="1">
    <citation type="submission" date="2016-10" db="EMBL/GenBank/DDBJ databases">
        <title>Genome sequence of the ascomycete fungus Penicillium subrubescens.</title>
        <authorList>
            <person name="De Vries R.P."/>
            <person name="Peng M."/>
            <person name="Dilokpimol A."/>
            <person name="Hilden K."/>
            <person name="Makela M.R."/>
            <person name="Grigoriev I."/>
            <person name="Riley R."/>
            <person name="Granchi Z."/>
        </authorList>
    </citation>
    <scope>NUCLEOTIDE SEQUENCE [LARGE SCALE GENOMIC DNA]</scope>
    <source>
        <strain evidence="2 3">CBS 132785</strain>
    </source>
</reference>
<name>A0A1Q5TLA7_9EURO</name>
<proteinExistence type="predicted"/>
<organism evidence="2 3">
    <name type="scientific">Penicillium subrubescens</name>
    <dbReference type="NCBI Taxonomy" id="1316194"/>
    <lineage>
        <taxon>Eukaryota</taxon>
        <taxon>Fungi</taxon>
        <taxon>Dikarya</taxon>
        <taxon>Ascomycota</taxon>
        <taxon>Pezizomycotina</taxon>
        <taxon>Eurotiomycetes</taxon>
        <taxon>Eurotiomycetidae</taxon>
        <taxon>Eurotiales</taxon>
        <taxon>Aspergillaceae</taxon>
        <taxon>Penicillium</taxon>
    </lineage>
</organism>
<accession>A0A1Q5TLA7</accession>
<gene>
    <name evidence="2" type="ORF">PENSUB_7596</name>
</gene>
<keyword evidence="3" id="KW-1185">Reference proteome</keyword>
<protein>
    <submittedName>
        <fullName evidence="2">Uncharacterized protein</fullName>
    </submittedName>
</protein>
<dbReference type="AlphaFoldDB" id="A0A1Q5TLA7"/>
<evidence type="ECO:0000313" key="2">
    <source>
        <dbReference type="EMBL" id="OKP01015.1"/>
    </source>
</evidence>
<sequence length="81" mass="8448">MLAKLKLVVMTKGVASGQLVKVERALPAIRPVASVPYIPTTTLTPVVSTPVAPPSSQASPGSPETTDDDVEPPTSWGLRKL</sequence>
<evidence type="ECO:0000313" key="3">
    <source>
        <dbReference type="Proteomes" id="UP000186955"/>
    </source>
</evidence>
<dbReference type="Proteomes" id="UP000186955">
    <property type="component" value="Unassembled WGS sequence"/>
</dbReference>
<feature type="region of interest" description="Disordered" evidence="1">
    <location>
        <begin position="44"/>
        <end position="81"/>
    </location>
</feature>
<evidence type="ECO:0000256" key="1">
    <source>
        <dbReference type="SAM" id="MobiDB-lite"/>
    </source>
</evidence>
<dbReference type="EMBL" id="MNBE01000642">
    <property type="protein sequence ID" value="OKP01015.1"/>
    <property type="molecule type" value="Genomic_DNA"/>
</dbReference>
<feature type="compositionally biased region" description="Low complexity" evidence="1">
    <location>
        <begin position="44"/>
        <end position="63"/>
    </location>
</feature>
<comment type="caution">
    <text evidence="2">The sequence shown here is derived from an EMBL/GenBank/DDBJ whole genome shotgun (WGS) entry which is preliminary data.</text>
</comment>